<gene>
    <name evidence="1" type="ORF">N3K66_001265</name>
</gene>
<sequence length="625" mass="69242">MSGKRVNPSRKAKDDSASCIVIGIDFGTTVRYPRYSGIAWTWASKPKGIKMLSAWQNTTLTGVYDCPKAPTQLQYNTAGDPSIWGYGAAEAGMSLKFFKLLLIDESDLTAELRFANEVKSARNALREANKEPVEVAADYLRYLWQHAMDAISNEVGPNNMATVRFRIVATIPAIWPMYAQLRMTEAIELEGMLDDRIGGVPPLTFISEPEAAALAILEDDELFRVAKIKKGDSIVICDAGGGTVDLITYTMENLDPMVVGESAKGDGKLCGAMALDTAFIDLLRGLIPRSIWEKMGTRGIQGFIHSQWEHRIKKQVAYTGEWAGRKWELTLPWDGTVEDGFHPPEVVVTSKEIQSVHKPVMDDICALVKKQISQVKARGRRAPKYVILVGGLGSSRYLAQYMGKAITGPAVLQSGGERQWSAVCRGAVLKGLALANSSVPVGPEVKSRVCRYHIGTVFNILPWEKDEHDVRDKAWCPINQEFLAVDQVKWFAKIGDELSEEKPVKHTFWQDILTPTDGIMTEIVYAETEEAPRRCGKEVRSLCTICWSKVPDFESLPVWENAKGERVRHVPYEVRALSDGASLDFAIYHQGNRVASKNVSVDFAEAGVGRSSEAAVKRDVSENRE</sequence>
<protein>
    <submittedName>
        <fullName evidence="1">Uncharacterized protein</fullName>
    </submittedName>
</protein>
<evidence type="ECO:0000313" key="1">
    <source>
        <dbReference type="EMBL" id="KAI9904736.1"/>
    </source>
</evidence>
<dbReference type="Proteomes" id="UP001163324">
    <property type="component" value="Chromosome 1"/>
</dbReference>
<organism evidence="1 2">
    <name type="scientific">Trichothecium roseum</name>
    <dbReference type="NCBI Taxonomy" id="47278"/>
    <lineage>
        <taxon>Eukaryota</taxon>
        <taxon>Fungi</taxon>
        <taxon>Dikarya</taxon>
        <taxon>Ascomycota</taxon>
        <taxon>Pezizomycotina</taxon>
        <taxon>Sordariomycetes</taxon>
        <taxon>Hypocreomycetidae</taxon>
        <taxon>Hypocreales</taxon>
        <taxon>Hypocreales incertae sedis</taxon>
        <taxon>Trichothecium</taxon>
    </lineage>
</organism>
<comment type="caution">
    <text evidence="1">The sequence shown here is derived from an EMBL/GenBank/DDBJ whole genome shotgun (WGS) entry which is preliminary data.</text>
</comment>
<name>A0ACC0VE46_9HYPO</name>
<proteinExistence type="predicted"/>
<reference evidence="1" key="1">
    <citation type="submission" date="2022-10" db="EMBL/GenBank/DDBJ databases">
        <title>Complete Genome of Trichothecium roseum strain YXFP-22015, a Plant Pathogen Isolated from Citrus.</title>
        <authorList>
            <person name="Wang Y."/>
            <person name="Zhu L."/>
        </authorList>
    </citation>
    <scope>NUCLEOTIDE SEQUENCE</scope>
    <source>
        <strain evidence="1">YXFP-22015</strain>
    </source>
</reference>
<evidence type="ECO:0000313" key="2">
    <source>
        <dbReference type="Proteomes" id="UP001163324"/>
    </source>
</evidence>
<accession>A0ACC0VE46</accession>
<dbReference type="EMBL" id="CM047940">
    <property type="protein sequence ID" value="KAI9904736.1"/>
    <property type="molecule type" value="Genomic_DNA"/>
</dbReference>
<keyword evidence="2" id="KW-1185">Reference proteome</keyword>